<evidence type="ECO:0000313" key="2">
    <source>
        <dbReference type="Proteomes" id="UP000048984"/>
    </source>
</evidence>
<organism evidence="1 2">
    <name type="scientific">Prosthecodimorpha hirschii</name>
    <dbReference type="NCBI Taxonomy" id="665126"/>
    <lineage>
        <taxon>Bacteria</taxon>
        <taxon>Pseudomonadati</taxon>
        <taxon>Pseudomonadota</taxon>
        <taxon>Alphaproteobacteria</taxon>
        <taxon>Hyphomicrobiales</taxon>
        <taxon>Ancalomicrobiaceae</taxon>
        <taxon>Prosthecodimorpha</taxon>
    </lineage>
</organism>
<dbReference type="AlphaFoldDB" id="A0A0P6VNL4"/>
<evidence type="ECO:0000313" key="1">
    <source>
        <dbReference type="EMBL" id="KPL53429.1"/>
    </source>
</evidence>
<dbReference type="EMBL" id="LJYW01000001">
    <property type="protein sequence ID" value="KPL53429.1"/>
    <property type="molecule type" value="Genomic_DNA"/>
</dbReference>
<reference evidence="1 2" key="2">
    <citation type="submission" date="2015-10" db="EMBL/GenBank/DDBJ databases">
        <title>Draft Genome Sequence of Prosthecomicrobium hirschii ATCC 27832.</title>
        <authorList>
            <person name="Daniel J."/>
            <person name="Givan S.A."/>
            <person name="Brun Y.V."/>
            <person name="Brown P.J."/>
        </authorList>
    </citation>
    <scope>NUCLEOTIDE SEQUENCE [LARGE SCALE GENOMIC DNA]</scope>
    <source>
        <strain evidence="1 2">16</strain>
    </source>
</reference>
<protein>
    <submittedName>
        <fullName evidence="1">Uncharacterized protein</fullName>
    </submittedName>
</protein>
<comment type="caution">
    <text evidence="1">The sequence shown here is derived from an EMBL/GenBank/DDBJ whole genome shotgun (WGS) entry which is preliminary data.</text>
</comment>
<reference evidence="1 2" key="1">
    <citation type="submission" date="2015-09" db="EMBL/GenBank/DDBJ databases">
        <authorList>
            <person name="Jackson K.R."/>
            <person name="Lunt B.L."/>
            <person name="Fisher J.N.B."/>
            <person name="Gardner A.V."/>
            <person name="Bailey M.E."/>
            <person name="Deus L.M."/>
            <person name="Earl A.S."/>
            <person name="Gibby P.D."/>
            <person name="Hartmann K.A."/>
            <person name="Liu J.E."/>
            <person name="Manci A.M."/>
            <person name="Nielsen D.A."/>
            <person name="Solomon M.B."/>
            <person name="Breakwell D.P."/>
            <person name="Burnett S.H."/>
            <person name="Grose J.H."/>
        </authorList>
    </citation>
    <scope>NUCLEOTIDE SEQUENCE [LARGE SCALE GENOMIC DNA]</scope>
    <source>
        <strain evidence="1 2">16</strain>
    </source>
</reference>
<dbReference type="OrthoDB" id="7507446at2"/>
<proteinExistence type="predicted"/>
<gene>
    <name evidence="1" type="ORF">ABB55_15375</name>
</gene>
<dbReference type="STRING" id="665126.ABB55_15375"/>
<sequence>MMSDWFEPQRPRRVGCTVDIENTAERLHAHVSLDGYDPEPGDEVIVHDAPVDVPFGAHIVVRREATVIPASRLGWLFSKAAGYLELTELYEVGFQEGRPS</sequence>
<dbReference type="Proteomes" id="UP000048984">
    <property type="component" value="Unassembled WGS sequence"/>
</dbReference>
<name>A0A0P6VNL4_9HYPH</name>
<accession>A0A0P6VNL4</accession>
<keyword evidence="2" id="KW-1185">Reference proteome</keyword>